<evidence type="ECO:0000313" key="2">
    <source>
        <dbReference type="EMBL" id="KAH7135458.1"/>
    </source>
</evidence>
<evidence type="ECO:0000256" key="1">
    <source>
        <dbReference type="SAM" id="MobiDB-lite"/>
    </source>
</evidence>
<dbReference type="AlphaFoldDB" id="A0A9P9EDF9"/>
<keyword evidence="3" id="KW-1185">Reference proteome</keyword>
<name>A0A9P9EDF9_9PLEO</name>
<proteinExistence type="predicted"/>
<evidence type="ECO:0000313" key="3">
    <source>
        <dbReference type="Proteomes" id="UP000700596"/>
    </source>
</evidence>
<gene>
    <name evidence="2" type="ORF">B0J11DRAFT_596519</name>
</gene>
<feature type="compositionally biased region" description="Polar residues" evidence="1">
    <location>
        <begin position="93"/>
        <end position="109"/>
    </location>
</feature>
<dbReference type="EMBL" id="JAGMWT010000002">
    <property type="protein sequence ID" value="KAH7135458.1"/>
    <property type="molecule type" value="Genomic_DNA"/>
</dbReference>
<feature type="region of interest" description="Disordered" evidence="1">
    <location>
        <begin position="26"/>
        <end position="112"/>
    </location>
</feature>
<sequence length="374" mass="39917">MNSPTKSVASDNSDYTIDLTIESIEDGGISRDNQGHQGLDAACPKPVVRRSARIAESSKHSADVPKPVNGPDEIFEPSSAPPTPAATPPESDWTYQSSAASAQVNQGQGPVSAPFNVGHINAGETIPLPQGSWTMMPAAASLPVNQGQGPVSAPFNVGHVNSGETIPLGAWPMMPATASPPIKQGQGSMSMPFNVHHANAGETIPLGAWPMVPASLLQPSYPNFSTPGAYDPNDNTKIYAPIWEPIITVHLSDLALSPHNPASTYPPAAAPGRRLPPVPPFPRDNGPTVPTHLTRLIASTFPTQDPYTTDADGFKVPRDPPASEERADLEYLLRMARKERYSLGPLWISSGSYLIYRILGSAWDWDGLEFWGNV</sequence>
<reference evidence="2" key="1">
    <citation type="journal article" date="2021" name="Nat. Commun.">
        <title>Genetic determinants of endophytism in the Arabidopsis root mycobiome.</title>
        <authorList>
            <person name="Mesny F."/>
            <person name="Miyauchi S."/>
            <person name="Thiergart T."/>
            <person name="Pickel B."/>
            <person name="Atanasova L."/>
            <person name="Karlsson M."/>
            <person name="Huettel B."/>
            <person name="Barry K.W."/>
            <person name="Haridas S."/>
            <person name="Chen C."/>
            <person name="Bauer D."/>
            <person name="Andreopoulos W."/>
            <person name="Pangilinan J."/>
            <person name="LaButti K."/>
            <person name="Riley R."/>
            <person name="Lipzen A."/>
            <person name="Clum A."/>
            <person name="Drula E."/>
            <person name="Henrissat B."/>
            <person name="Kohler A."/>
            <person name="Grigoriev I.V."/>
            <person name="Martin F.M."/>
            <person name="Hacquard S."/>
        </authorList>
    </citation>
    <scope>NUCLEOTIDE SEQUENCE</scope>
    <source>
        <strain evidence="2">MPI-CAGE-CH-0243</strain>
    </source>
</reference>
<protein>
    <submittedName>
        <fullName evidence="2">Uncharacterized protein</fullName>
    </submittedName>
</protein>
<organism evidence="2 3">
    <name type="scientific">Dendryphion nanum</name>
    <dbReference type="NCBI Taxonomy" id="256645"/>
    <lineage>
        <taxon>Eukaryota</taxon>
        <taxon>Fungi</taxon>
        <taxon>Dikarya</taxon>
        <taxon>Ascomycota</taxon>
        <taxon>Pezizomycotina</taxon>
        <taxon>Dothideomycetes</taxon>
        <taxon>Pleosporomycetidae</taxon>
        <taxon>Pleosporales</taxon>
        <taxon>Torulaceae</taxon>
        <taxon>Dendryphion</taxon>
    </lineage>
</organism>
<dbReference type="Proteomes" id="UP000700596">
    <property type="component" value="Unassembled WGS sequence"/>
</dbReference>
<comment type="caution">
    <text evidence="2">The sequence shown here is derived from an EMBL/GenBank/DDBJ whole genome shotgun (WGS) entry which is preliminary data.</text>
</comment>
<accession>A0A9P9EDF9</accession>